<dbReference type="PANTHER" id="PTHR13314:SF2">
    <property type="entry name" value="CALCIUM CHANNEL FLOWER HOMOLOG"/>
    <property type="match status" value="1"/>
</dbReference>
<name>A0A8B7YNQ8_ACAPL</name>
<keyword evidence="3 6" id="KW-0812">Transmembrane</keyword>
<evidence type="ECO:0000313" key="9">
    <source>
        <dbReference type="RefSeq" id="XP_022094909.1"/>
    </source>
</evidence>
<dbReference type="SMART" id="SM01077">
    <property type="entry name" value="Cg6151-P"/>
    <property type="match status" value="1"/>
</dbReference>
<keyword evidence="7" id="KW-1185">Reference proteome</keyword>
<dbReference type="OrthoDB" id="9934994at2759"/>
<dbReference type="AlphaFoldDB" id="A0A8B7YNQ8"/>
<evidence type="ECO:0000256" key="1">
    <source>
        <dbReference type="ARBA" id="ARBA00004127"/>
    </source>
</evidence>
<evidence type="ECO:0000256" key="3">
    <source>
        <dbReference type="ARBA" id="ARBA00022692"/>
    </source>
</evidence>
<dbReference type="InterPro" id="IPR019365">
    <property type="entry name" value="TVP18/Ca-channel_flower"/>
</dbReference>
<comment type="subcellular location">
    <subcellularLocation>
        <location evidence="1">Endomembrane system</location>
        <topology evidence="1">Multi-pass membrane protein</topology>
    </subcellularLocation>
</comment>
<reference evidence="8 9" key="1">
    <citation type="submission" date="2025-04" db="UniProtKB">
        <authorList>
            <consortium name="RefSeq"/>
        </authorList>
    </citation>
    <scope>IDENTIFICATION</scope>
</reference>
<protein>
    <submittedName>
        <fullName evidence="8 9">Calcium channel flower homolog</fullName>
    </submittedName>
</protein>
<comment type="similarity">
    <text evidence="2">Belongs to the calcium channel flower family.</text>
</comment>
<dbReference type="GO" id="GO:0012505">
    <property type="term" value="C:endomembrane system"/>
    <property type="evidence" value="ECO:0007669"/>
    <property type="project" value="UniProtKB-SubCell"/>
</dbReference>
<dbReference type="GO" id="GO:0016192">
    <property type="term" value="P:vesicle-mediated transport"/>
    <property type="evidence" value="ECO:0007669"/>
    <property type="project" value="TreeGrafter"/>
</dbReference>
<dbReference type="GO" id="GO:0016020">
    <property type="term" value="C:membrane"/>
    <property type="evidence" value="ECO:0007669"/>
    <property type="project" value="InterPro"/>
</dbReference>
<keyword evidence="5 6" id="KW-0472">Membrane</keyword>
<organism evidence="7 8">
    <name type="scientific">Acanthaster planci</name>
    <name type="common">Crown-of-thorns starfish</name>
    <dbReference type="NCBI Taxonomy" id="133434"/>
    <lineage>
        <taxon>Eukaryota</taxon>
        <taxon>Metazoa</taxon>
        <taxon>Echinodermata</taxon>
        <taxon>Eleutherozoa</taxon>
        <taxon>Asterozoa</taxon>
        <taxon>Asteroidea</taxon>
        <taxon>Valvatacea</taxon>
        <taxon>Valvatida</taxon>
        <taxon>Acanthasteridae</taxon>
        <taxon>Acanthaster</taxon>
    </lineage>
</organism>
<dbReference type="OMA" id="CIELNTI"/>
<feature type="transmembrane region" description="Helical" evidence="6">
    <location>
        <begin position="98"/>
        <end position="131"/>
    </location>
</feature>
<proteinExistence type="inferred from homology"/>
<feature type="transmembrane region" description="Helical" evidence="6">
    <location>
        <begin position="29"/>
        <end position="62"/>
    </location>
</feature>
<evidence type="ECO:0000313" key="8">
    <source>
        <dbReference type="RefSeq" id="XP_022094908.1"/>
    </source>
</evidence>
<dbReference type="Proteomes" id="UP000694845">
    <property type="component" value="Unplaced"/>
</dbReference>
<dbReference type="RefSeq" id="XP_022094909.1">
    <property type="nucleotide sequence ID" value="XM_022239217.1"/>
</dbReference>
<evidence type="ECO:0000256" key="2">
    <source>
        <dbReference type="ARBA" id="ARBA00010023"/>
    </source>
</evidence>
<keyword evidence="4 6" id="KW-1133">Transmembrane helix</keyword>
<evidence type="ECO:0000256" key="6">
    <source>
        <dbReference type="SAM" id="Phobius"/>
    </source>
</evidence>
<dbReference type="KEGG" id="aplc:110981567"/>
<dbReference type="PANTHER" id="PTHR13314">
    <property type="entry name" value="CALCIUM CHANNEL FLOWER HOMOLOG"/>
    <property type="match status" value="1"/>
</dbReference>
<gene>
    <name evidence="8 9 10" type="primary">LOC110981567</name>
</gene>
<evidence type="ECO:0000256" key="5">
    <source>
        <dbReference type="ARBA" id="ARBA00023136"/>
    </source>
</evidence>
<evidence type="ECO:0000256" key="4">
    <source>
        <dbReference type="ARBA" id="ARBA00022989"/>
    </source>
</evidence>
<dbReference type="Pfam" id="PF10233">
    <property type="entry name" value="Cg6151-P"/>
    <property type="match status" value="1"/>
</dbReference>
<evidence type="ECO:0000313" key="10">
    <source>
        <dbReference type="RefSeq" id="XP_022094910.1"/>
    </source>
</evidence>
<accession>A0A8B7YNQ8</accession>
<dbReference type="GeneID" id="110981567"/>
<sequence length="170" mass="18460">MSEAPSQNQNISRQADEGPGKCTSFTIRAVAAVAGIICMITGCITFISISAMCIVAGVYLILLGFLIEMFEAPICCQYFRLTDKINTWGSSLPSWFKALMYFILPIFAIVMCQGLSVILGALVVAAVGIMYGMVFIGKKGDGVRNAQRSHQFDAVNLVETEEHSFTKSNP</sequence>
<dbReference type="RefSeq" id="XP_022094910.1">
    <property type="nucleotide sequence ID" value="XM_022239218.1"/>
</dbReference>
<dbReference type="RefSeq" id="XP_022094908.1">
    <property type="nucleotide sequence ID" value="XM_022239216.1"/>
</dbReference>
<evidence type="ECO:0000313" key="7">
    <source>
        <dbReference type="Proteomes" id="UP000694845"/>
    </source>
</evidence>